<dbReference type="AlphaFoldDB" id="A0A518D9C2"/>
<evidence type="ECO:0000313" key="3">
    <source>
        <dbReference type="EMBL" id="QDU88082.1"/>
    </source>
</evidence>
<feature type="signal peptide" evidence="2">
    <location>
        <begin position="1"/>
        <end position="25"/>
    </location>
</feature>
<dbReference type="Proteomes" id="UP000317429">
    <property type="component" value="Chromosome"/>
</dbReference>
<proteinExistence type="predicted"/>
<evidence type="ECO:0000256" key="1">
    <source>
        <dbReference type="SAM" id="MobiDB-lite"/>
    </source>
</evidence>
<evidence type="ECO:0008006" key="5">
    <source>
        <dbReference type="Google" id="ProtNLM"/>
    </source>
</evidence>
<keyword evidence="2" id="KW-0732">Signal</keyword>
<dbReference type="EMBL" id="CP036291">
    <property type="protein sequence ID" value="QDU88082.1"/>
    <property type="molecule type" value="Genomic_DNA"/>
</dbReference>
<sequence length="160" mass="17490" precursor="true">MQRRFTRTILTLACTLTLVAPSVAAEQLSLLGMLEEWKYPDSPFSGAQMSDGATVDAAGKRTTQSIVCNAEMMTEAPIKEVVEYYQTKLSPMPKAEGDDAPPADDAGRSVVFSDDSEGRPFAVHTVLVNTHDTSTTLIISRGKDEALTHIAWKQYRRLGP</sequence>
<dbReference type="OrthoDB" id="276092at2"/>
<reference evidence="3 4" key="1">
    <citation type="submission" date="2019-02" db="EMBL/GenBank/DDBJ databases">
        <title>Deep-cultivation of Planctomycetes and their phenomic and genomic characterization uncovers novel biology.</title>
        <authorList>
            <person name="Wiegand S."/>
            <person name="Jogler M."/>
            <person name="Boedeker C."/>
            <person name="Pinto D."/>
            <person name="Vollmers J."/>
            <person name="Rivas-Marin E."/>
            <person name="Kohn T."/>
            <person name="Peeters S.H."/>
            <person name="Heuer A."/>
            <person name="Rast P."/>
            <person name="Oberbeckmann S."/>
            <person name="Bunk B."/>
            <person name="Jeske O."/>
            <person name="Meyerdierks A."/>
            <person name="Storesund J.E."/>
            <person name="Kallscheuer N."/>
            <person name="Luecker S."/>
            <person name="Lage O.M."/>
            <person name="Pohl T."/>
            <person name="Merkel B.J."/>
            <person name="Hornburger P."/>
            <person name="Mueller R.-W."/>
            <person name="Bruemmer F."/>
            <person name="Labrenz M."/>
            <person name="Spormann A.M."/>
            <person name="Op den Camp H."/>
            <person name="Overmann J."/>
            <person name="Amann R."/>
            <person name="Jetten M.S.M."/>
            <person name="Mascher T."/>
            <person name="Medema M.H."/>
            <person name="Devos D.P."/>
            <person name="Kaster A.-K."/>
            <person name="Ovreas L."/>
            <person name="Rohde M."/>
            <person name="Galperin M.Y."/>
            <person name="Jogler C."/>
        </authorList>
    </citation>
    <scope>NUCLEOTIDE SEQUENCE [LARGE SCALE GENOMIC DNA]</scope>
    <source>
        <strain evidence="3 4">Pla175</strain>
    </source>
</reference>
<dbReference type="KEGG" id="pnd:Pla175_14520"/>
<organism evidence="3 4">
    <name type="scientific">Pirellulimonas nuda</name>
    <dbReference type="NCBI Taxonomy" id="2528009"/>
    <lineage>
        <taxon>Bacteria</taxon>
        <taxon>Pseudomonadati</taxon>
        <taxon>Planctomycetota</taxon>
        <taxon>Planctomycetia</taxon>
        <taxon>Pirellulales</taxon>
        <taxon>Lacipirellulaceae</taxon>
        <taxon>Pirellulimonas</taxon>
    </lineage>
</organism>
<evidence type="ECO:0000313" key="4">
    <source>
        <dbReference type="Proteomes" id="UP000317429"/>
    </source>
</evidence>
<dbReference type="RefSeq" id="WP_145282625.1">
    <property type="nucleotide sequence ID" value="NZ_CP036291.1"/>
</dbReference>
<name>A0A518D9C2_9BACT</name>
<keyword evidence="4" id="KW-1185">Reference proteome</keyword>
<accession>A0A518D9C2</accession>
<feature type="region of interest" description="Disordered" evidence="1">
    <location>
        <begin position="92"/>
        <end position="114"/>
    </location>
</feature>
<protein>
    <recommendedName>
        <fullName evidence="5">Lipocalin-like domain-containing protein</fullName>
    </recommendedName>
</protein>
<gene>
    <name evidence="3" type="ORF">Pla175_14520</name>
</gene>
<feature type="chain" id="PRO_5021914616" description="Lipocalin-like domain-containing protein" evidence="2">
    <location>
        <begin position="26"/>
        <end position="160"/>
    </location>
</feature>
<evidence type="ECO:0000256" key="2">
    <source>
        <dbReference type="SAM" id="SignalP"/>
    </source>
</evidence>